<dbReference type="InterPro" id="IPR013448">
    <property type="entry name" value="L-rhamnose_mutarotase"/>
</dbReference>
<dbReference type="SUPFAM" id="SSF54909">
    <property type="entry name" value="Dimeric alpha+beta barrel"/>
    <property type="match status" value="1"/>
</dbReference>
<evidence type="ECO:0000256" key="4">
    <source>
        <dbReference type="ARBA" id="ARBA00023308"/>
    </source>
</evidence>
<comment type="subcellular location">
    <subcellularLocation>
        <location evidence="5">Cytoplasm</location>
    </subcellularLocation>
</comment>
<evidence type="ECO:0000256" key="3">
    <source>
        <dbReference type="ARBA" id="ARBA00023277"/>
    </source>
</evidence>
<feature type="binding site" evidence="5">
    <location>
        <position position="19"/>
    </location>
    <ligand>
        <name>substrate</name>
    </ligand>
</feature>
<comment type="catalytic activity">
    <reaction evidence="5">
        <text>alpha-L-rhamnose = beta-L-rhamnose</text>
        <dbReference type="Rhea" id="RHEA:25584"/>
        <dbReference type="ChEBI" id="CHEBI:27586"/>
        <dbReference type="ChEBI" id="CHEBI:27907"/>
        <dbReference type="EC" id="5.1.3.32"/>
    </reaction>
</comment>
<reference evidence="7" key="2">
    <citation type="journal article" date="2018" name="ISME J.">
        <title>A dynamic microbial community with high functional redundancy inhabits the cold, oxic subseafloor aquifer.</title>
        <authorList>
            <person name="Tully B.J."/>
            <person name="Wheat C.G."/>
            <person name="Glazer B.T."/>
            <person name="Huber J.A."/>
        </authorList>
    </citation>
    <scope>NUCLEOTIDE SEQUENCE</scope>
    <source>
        <strain evidence="7">NORP83</strain>
    </source>
</reference>
<evidence type="ECO:0000313" key="7">
    <source>
        <dbReference type="EMBL" id="PCJ03880.1"/>
    </source>
</evidence>
<comment type="subunit">
    <text evidence="5">Homodimer.</text>
</comment>
<feature type="binding site" evidence="5">
    <location>
        <position position="42"/>
    </location>
    <ligand>
        <name>substrate</name>
    </ligand>
</feature>
<dbReference type="PANTHER" id="PTHR34389:SF2">
    <property type="entry name" value="L-RHAMNOSE MUTAROTASE"/>
    <property type="match status" value="1"/>
</dbReference>
<dbReference type="HAMAP" id="MF_01663">
    <property type="entry name" value="L_rham_rotase"/>
    <property type="match status" value="1"/>
</dbReference>
<dbReference type="Pfam" id="PF05336">
    <property type="entry name" value="rhaM"/>
    <property type="match status" value="1"/>
</dbReference>
<accession>A0A2A4ZAR2</accession>
<reference key="1">
    <citation type="submission" date="2017-08" db="EMBL/GenBank/DDBJ databases">
        <title>A dynamic microbial community with high functional redundancy inhabits the cold, oxic subseafloor aquifer.</title>
        <authorList>
            <person name="Tully B.J."/>
            <person name="Wheat C.G."/>
            <person name="Glazer B.T."/>
            <person name="Huber J.A."/>
        </authorList>
    </citation>
    <scope>NUCLEOTIDE SEQUENCE [LARGE SCALE GENOMIC DNA]</scope>
</reference>
<comment type="caution">
    <text evidence="7">The sequence shown here is derived from an EMBL/GenBank/DDBJ whole genome shotgun (WGS) entry which is preliminary data.</text>
</comment>
<dbReference type="UniPathway" id="UPA00125"/>
<dbReference type="Gene3D" id="3.30.70.100">
    <property type="match status" value="1"/>
</dbReference>
<gene>
    <name evidence="5 7" type="primary">rhaM</name>
    <name evidence="7" type="ORF">COB13_01230</name>
</gene>
<dbReference type="PANTHER" id="PTHR34389">
    <property type="entry name" value="L-RHAMNOSE MUTAROTASE"/>
    <property type="match status" value="1"/>
</dbReference>
<evidence type="ECO:0000256" key="5">
    <source>
        <dbReference type="HAMAP-Rule" id="MF_01663"/>
    </source>
</evidence>
<comment type="function">
    <text evidence="5">Involved in the anomeric conversion of L-rhamnose.</text>
</comment>
<proteinExistence type="inferred from homology"/>
<dbReference type="EMBL" id="NVUS01000001">
    <property type="protein sequence ID" value="PCJ03880.1"/>
    <property type="molecule type" value="Genomic_DNA"/>
</dbReference>
<feature type="active site" description="Proton donor" evidence="5">
    <location>
        <position position="23"/>
    </location>
</feature>
<evidence type="ECO:0000256" key="6">
    <source>
        <dbReference type="NCBIfam" id="TIGR02625"/>
    </source>
</evidence>
<keyword evidence="4 5" id="KW-0684">Rhamnose metabolism</keyword>
<feature type="binding site" evidence="5">
    <location>
        <begin position="77"/>
        <end position="78"/>
    </location>
    <ligand>
        <name>substrate</name>
    </ligand>
</feature>
<dbReference type="GO" id="GO:0005737">
    <property type="term" value="C:cytoplasm"/>
    <property type="evidence" value="ECO:0007669"/>
    <property type="project" value="UniProtKB-SubCell"/>
</dbReference>
<comment type="pathway">
    <text evidence="5">Carbohydrate metabolism; L-rhamnose metabolism.</text>
</comment>
<dbReference type="GO" id="GO:0019301">
    <property type="term" value="P:rhamnose catabolic process"/>
    <property type="evidence" value="ECO:0007669"/>
    <property type="project" value="UniProtKB-UniRule"/>
</dbReference>
<keyword evidence="2 5" id="KW-0413">Isomerase</keyword>
<dbReference type="GO" id="GO:0062192">
    <property type="term" value="F:L-rhamnose mutarotase activity"/>
    <property type="evidence" value="ECO:0007669"/>
    <property type="project" value="UniProtKB-UniRule"/>
</dbReference>
<evidence type="ECO:0000256" key="2">
    <source>
        <dbReference type="ARBA" id="ARBA00023235"/>
    </source>
</evidence>
<protein>
    <recommendedName>
        <fullName evidence="5 6">L-rhamnose mutarotase</fullName>
        <ecNumber evidence="5 6">5.1.3.32</ecNumber>
    </recommendedName>
    <alternativeName>
        <fullName evidence="5">Rhamnose 1-epimerase</fullName>
    </alternativeName>
    <alternativeName>
        <fullName evidence="5">Type-3 mutarotase</fullName>
    </alternativeName>
</protein>
<dbReference type="InterPro" id="IPR008000">
    <property type="entry name" value="Rham/fucose_mutarotase"/>
</dbReference>
<keyword evidence="1 5" id="KW-0963">Cytoplasm</keyword>
<organism evidence="7">
    <name type="scientific">OCS116 cluster bacterium</name>
    <dbReference type="NCBI Taxonomy" id="2030921"/>
    <lineage>
        <taxon>Bacteria</taxon>
        <taxon>Pseudomonadati</taxon>
        <taxon>Pseudomonadota</taxon>
        <taxon>Alphaproteobacteria</taxon>
        <taxon>OCS116 cluster</taxon>
    </lineage>
</organism>
<dbReference type="EC" id="5.1.3.32" evidence="5 6"/>
<dbReference type="AlphaFoldDB" id="A0A2A4ZAR2"/>
<dbReference type="InterPro" id="IPR011008">
    <property type="entry name" value="Dimeric_a/b-barrel"/>
</dbReference>
<sequence>MTEIYAFKMQLNDGMRDEYKRRHDKIWPELSQMLKQAGVIEYSIHLDPETNILFAHMKRRKNHDLDALPQTDLMKKWWAHMADIMHTLPDDEPVSTPLDNLFEMK</sequence>
<evidence type="ECO:0000256" key="1">
    <source>
        <dbReference type="ARBA" id="ARBA00022490"/>
    </source>
</evidence>
<dbReference type="NCBIfam" id="TIGR02625">
    <property type="entry name" value="YiiL_rotase"/>
    <property type="match status" value="1"/>
</dbReference>
<keyword evidence="3 5" id="KW-0119">Carbohydrate metabolism</keyword>
<comment type="similarity">
    <text evidence="5">Belongs to the rhamnose mutarotase family.</text>
</comment>
<name>A0A2A4ZAR2_9PROT</name>